<feature type="domain" description="TauD/TfdA-like" evidence="4">
    <location>
        <begin position="47"/>
        <end position="196"/>
    </location>
</feature>
<evidence type="ECO:0000259" key="4">
    <source>
        <dbReference type="Pfam" id="PF02668"/>
    </source>
</evidence>
<dbReference type="Proteomes" id="UP001203687">
    <property type="component" value="Unassembled WGS sequence"/>
</dbReference>
<keyword evidence="3" id="KW-0045">Antibiotic biosynthesis</keyword>
<dbReference type="Pfam" id="PF02668">
    <property type="entry name" value="TauD"/>
    <property type="match status" value="1"/>
</dbReference>
<dbReference type="InterPro" id="IPR003819">
    <property type="entry name" value="TauD/TfdA-like"/>
</dbReference>
<sequence length="218" mass="25923">MKNWKTELNELGFSHIPNQTENDLQLILSKLGNVINETDVIANSESKSLVTSDKFLDFHTDNHLAKYIIWHCHKPAEKGGFSMLCDAEKIYAELNEIEKEQLSKIHVYEHKLFPENRNSNPIVREIDGKRKFYYSFWLAREKYRELPVFKKWRSLIQQSEHTKLKLEQNDVLIIDNHRIFHGRTEIMGERFLKRYWLNPNYTNSKFIINAKDSSTHSN</sequence>
<evidence type="ECO:0000256" key="2">
    <source>
        <dbReference type="ARBA" id="ARBA00023002"/>
    </source>
</evidence>
<evidence type="ECO:0000313" key="6">
    <source>
        <dbReference type="Proteomes" id="UP001203687"/>
    </source>
</evidence>
<evidence type="ECO:0000256" key="1">
    <source>
        <dbReference type="ARBA" id="ARBA00001954"/>
    </source>
</evidence>
<dbReference type="GO" id="GO:0051213">
    <property type="term" value="F:dioxygenase activity"/>
    <property type="evidence" value="ECO:0007669"/>
    <property type="project" value="UniProtKB-KW"/>
</dbReference>
<dbReference type="InterPro" id="IPR042098">
    <property type="entry name" value="TauD-like_sf"/>
</dbReference>
<proteinExistence type="predicted"/>
<gene>
    <name evidence="5" type="ORF">MUY34_13925</name>
</gene>
<dbReference type="EMBL" id="JALPQF010000014">
    <property type="protein sequence ID" value="MCK8481726.1"/>
    <property type="molecule type" value="Genomic_DNA"/>
</dbReference>
<protein>
    <submittedName>
        <fullName evidence="5">TauD/TfdA family dioxygenase</fullName>
    </submittedName>
</protein>
<dbReference type="PANTHER" id="PTHR10696:SF56">
    <property type="entry name" value="TAUD_TFDA-LIKE DOMAIN-CONTAINING PROTEIN"/>
    <property type="match status" value="1"/>
</dbReference>
<dbReference type="RefSeq" id="WP_248413572.1">
    <property type="nucleotide sequence ID" value="NZ_JALPQF010000014.1"/>
</dbReference>
<dbReference type="PANTHER" id="PTHR10696">
    <property type="entry name" value="GAMMA-BUTYROBETAINE HYDROXYLASE-RELATED"/>
    <property type="match status" value="1"/>
</dbReference>
<dbReference type="SUPFAM" id="SSF51197">
    <property type="entry name" value="Clavaminate synthase-like"/>
    <property type="match status" value="1"/>
</dbReference>
<organism evidence="5 6">
    <name type="scientific">Psychroserpens algicola</name>
    <dbReference type="NCBI Taxonomy" id="1719034"/>
    <lineage>
        <taxon>Bacteria</taxon>
        <taxon>Pseudomonadati</taxon>
        <taxon>Bacteroidota</taxon>
        <taxon>Flavobacteriia</taxon>
        <taxon>Flavobacteriales</taxon>
        <taxon>Flavobacteriaceae</taxon>
        <taxon>Psychroserpens</taxon>
    </lineage>
</organism>
<comment type="cofactor">
    <cofactor evidence="1">
        <name>Fe(2+)</name>
        <dbReference type="ChEBI" id="CHEBI:29033"/>
    </cofactor>
</comment>
<accession>A0ABT0HBK0</accession>
<evidence type="ECO:0000256" key="3">
    <source>
        <dbReference type="ARBA" id="ARBA00023194"/>
    </source>
</evidence>
<keyword evidence="5" id="KW-0223">Dioxygenase</keyword>
<name>A0ABT0HBK0_9FLAO</name>
<dbReference type="InterPro" id="IPR050411">
    <property type="entry name" value="AlphaKG_dependent_hydroxylases"/>
</dbReference>
<keyword evidence="6" id="KW-1185">Reference proteome</keyword>
<evidence type="ECO:0000313" key="5">
    <source>
        <dbReference type="EMBL" id="MCK8481726.1"/>
    </source>
</evidence>
<dbReference type="Gene3D" id="3.60.130.10">
    <property type="entry name" value="Clavaminate synthase-like"/>
    <property type="match status" value="1"/>
</dbReference>
<keyword evidence="2" id="KW-0560">Oxidoreductase</keyword>
<comment type="caution">
    <text evidence="5">The sequence shown here is derived from an EMBL/GenBank/DDBJ whole genome shotgun (WGS) entry which is preliminary data.</text>
</comment>
<reference evidence="5" key="1">
    <citation type="submission" date="2022-04" db="EMBL/GenBank/DDBJ databases">
        <authorList>
            <person name="Ren T."/>
        </authorList>
    </citation>
    <scope>NUCLEOTIDE SEQUENCE</scope>
    <source>
        <strain evidence="5">F63249</strain>
    </source>
</reference>